<keyword evidence="1" id="KW-0460">Magnesium</keyword>
<dbReference type="SUPFAM" id="SSF53448">
    <property type="entry name" value="Nucleotide-diphospho-sugar transferases"/>
    <property type="match status" value="1"/>
</dbReference>
<dbReference type="RefSeq" id="WP_269745351.1">
    <property type="nucleotide sequence ID" value="NZ_LPUY01000040.1"/>
</dbReference>
<dbReference type="InterPro" id="IPR029044">
    <property type="entry name" value="Nucleotide-diphossugar_trans"/>
</dbReference>
<dbReference type="Gene3D" id="3.90.550.10">
    <property type="entry name" value="Spore Coat Polysaccharide Biosynthesis Protein SpsA, Chain A"/>
    <property type="match status" value="1"/>
</dbReference>
<dbReference type="PANTHER" id="PTHR43777:SF1">
    <property type="entry name" value="MOLYBDENUM COFACTOR CYTIDYLYLTRANSFERASE"/>
    <property type="match status" value="1"/>
</dbReference>
<dbReference type="AlphaFoldDB" id="A0A132C083"/>
<organism evidence="3 4">
    <name type="scientific">Tritonibacter horizontis</name>
    <dbReference type="NCBI Taxonomy" id="1768241"/>
    <lineage>
        <taxon>Bacteria</taxon>
        <taxon>Pseudomonadati</taxon>
        <taxon>Pseudomonadota</taxon>
        <taxon>Alphaproteobacteria</taxon>
        <taxon>Rhodobacterales</taxon>
        <taxon>Paracoccaceae</taxon>
        <taxon>Tritonibacter</taxon>
    </lineage>
</organism>
<dbReference type="GO" id="GO:0061603">
    <property type="term" value="F:molybdenum cofactor guanylyltransferase activity"/>
    <property type="evidence" value="ECO:0007669"/>
    <property type="project" value="UniProtKB-EC"/>
</dbReference>
<reference evidence="3 4" key="1">
    <citation type="submission" date="2015-12" db="EMBL/GenBank/DDBJ databases">
        <title>Genome sequence of the marine Rhodobacteraceae strain O3.65, Candidatus Tritonibacter horizontis.</title>
        <authorList>
            <person name="Poehlein A."/>
            <person name="Giebel H.A."/>
            <person name="Voget S."/>
            <person name="Brinkhoff T."/>
        </authorList>
    </citation>
    <scope>NUCLEOTIDE SEQUENCE [LARGE SCALE GENOMIC DNA]</scope>
    <source>
        <strain evidence="3 4">O3.65</strain>
    </source>
</reference>
<sequence length="201" mass="21307">MPQDLAILLLAAGASSRMRGGDKLLEDISGRPLLTHLIREARATTLPVWVTLPALDHPRAAAASDARRVVVPDAAEGMAASIRRGVAALPATTQGVLLLPADMPELTCDSFLALADRFDGPEGPILRATGTDADGEIRPGHPVLFPHRCFAALTALRGDTGARAVLQGERVQLVPLPAAQALTDLDTPEAWSAWRHRQSQT</sequence>
<evidence type="ECO:0000259" key="2">
    <source>
        <dbReference type="Pfam" id="PF12804"/>
    </source>
</evidence>
<accession>A0A132C083</accession>
<proteinExistence type="predicted"/>
<dbReference type="EMBL" id="LPUY01000040">
    <property type="protein sequence ID" value="KUP93926.1"/>
    <property type="molecule type" value="Genomic_DNA"/>
</dbReference>
<evidence type="ECO:0000313" key="3">
    <source>
        <dbReference type="EMBL" id="KUP93926.1"/>
    </source>
</evidence>
<dbReference type="PATRIC" id="fig|1768241.3.peg.1305"/>
<dbReference type="EC" id="2.7.7.77" evidence="3"/>
<dbReference type="Proteomes" id="UP000068382">
    <property type="component" value="Unassembled WGS sequence"/>
</dbReference>
<dbReference type="Pfam" id="PF12804">
    <property type="entry name" value="NTP_transf_3"/>
    <property type="match status" value="1"/>
</dbReference>
<name>A0A132C083_9RHOB</name>
<evidence type="ECO:0000313" key="4">
    <source>
        <dbReference type="Proteomes" id="UP000068382"/>
    </source>
</evidence>
<protein>
    <submittedName>
        <fullName evidence="3">Molybdenum cofactor guanylyltransferase</fullName>
        <ecNumber evidence="3">2.7.7.77</ecNumber>
    </submittedName>
</protein>
<dbReference type="CDD" id="cd04182">
    <property type="entry name" value="GT_2_like_f"/>
    <property type="match status" value="1"/>
</dbReference>
<evidence type="ECO:0000256" key="1">
    <source>
        <dbReference type="ARBA" id="ARBA00022842"/>
    </source>
</evidence>
<gene>
    <name evidence="3" type="primary">mobA_2</name>
    <name evidence="3" type="ORF">TRIHO_12470</name>
</gene>
<keyword evidence="4" id="KW-1185">Reference proteome</keyword>
<dbReference type="PANTHER" id="PTHR43777">
    <property type="entry name" value="MOLYBDENUM COFACTOR CYTIDYLYLTRANSFERASE"/>
    <property type="match status" value="1"/>
</dbReference>
<dbReference type="InterPro" id="IPR025877">
    <property type="entry name" value="MobA-like_NTP_Trfase"/>
</dbReference>
<feature type="domain" description="MobA-like NTP transferase" evidence="2">
    <location>
        <begin position="8"/>
        <end position="167"/>
    </location>
</feature>
<keyword evidence="3" id="KW-0548">Nucleotidyltransferase</keyword>
<comment type="caution">
    <text evidence="3">The sequence shown here is derived from an EMBL/GenBank/DDBJ whole genome shotgun (WGS) entry which is preliminary data.</text>
</comment>
<keyword evidence="3" id="KW-0808">Transferase</keyword>